<dbReference type="InterPro" id="IPR001005">
    <property type="entry name" value="SANT/Myb"/>
</dbReference>
<dbReference type="CDD" id="cd00167">
    <property type="entry name" value="SANT"/>
    <property type="match status" value="1"/>
</dbReference>
<dbReference type="AlphaFoldDB" id="A0A0D0BG38"/>
<evidence type="ECO:0000313" key="3">
    <source>
        <dbReference type="Proteomes" id="UP000054485"/>
    </source>
</evidence>
<feature type="compositionally biased region" description="Polar residues" evidence="1">
    <location>
        <begin position="53"/>
        <end position="63"/>
    </location>
</feature>
<feature type="compositionally biased region" description="Pro residues" evidence="1">
    <location>
        <begin position="411"/>
        <end position="423"/>
    </location>
</feature>
<feature type="compositionally biased region" description="Pro residues" evidence="1">
    <location>
        <begin position="220"/>
        <end position="237"/>
    </location>
</feature>
<keyword evidence="3" id="KW-1185">Reference proteome</keyword>
<reference evidence="2 3" key="1">
    <citation type="submission" date="2014-04" db="EMBL/GenBank/DDBJ databases">
        <authorList>
            <consortium name="DOE Joint Genome Institute"/>
            <person name="Kuo A."/>
            <person name="Ruytinx J."/>
            <person name="Rineau F."/>
            <person name="Colpaert J."/>
            <person name="Kohler A."/>
            <person name="Nagy L.G."/>
            <person name="Floudas D."/>
            <person name="Copeland A."/>
            <person name="Barry K.W."/>
            <person name="Cichocki N."/>
            <person name="Veneault-Fourrey C."/>
            <person name="LaButti K."/>
            <person name="Lindquist E.A."/>
            <person name="Lipzen A."/>
            <person name="Lundell T."/>
            <person name="Morin E."/>
            <person name="Murat C."/>
            <person name="Sun H."/>
            <person name="Tunlid A."/>
            <person name="Henrissat B."/>
            <person name="Grigoriev I.V."/>
            <person name="Hibbett D.S."/>
            <person name="Martin F."/>
            <person name="Nordberg H.P."/>
            <person name="Cantor M.N."/>
            <person name="Hua S.X."/>
        </authorList>
    </citation>
    <scope>NUCLEOTIDE SEQUENCE [LARGE SCALE GENOMIC DNA]</scope>
    <source>
        <strain evidence="2 3">UH-Slu-Lm8-n1</strain>
    </source>
</reference>
<feature type="region of interest" description="Disordered" evidence="1">
    <location>
        <begin position="208"/>
        <end position="258"/>
    </location>
</feature>
<dbReference type="EMBL" id="KN835179">
    <property type="protein sequence ID" value="KIK45042.1"/>
    <property type="molecule type" value="Genomic_DNA"/>
</dbReference>
<accession>A0A0D0BG38</accession>
<feature type="compositionally biased region" description="Gly residues" evidence="1">
    <location>
        <begin position="313"/>
        <end position="324"/>
    </location>
</feature>
<dbReference type="Proteomes" id="UP000054485">
    <property type="component" value="Unassembled WGS sequence"/>
</dbReference>
<evidence type="ECO:0008006" key="4">
    <source>
        <dbReference type="Google" id="ProtNLM"/>
    </source>
</evidence>
<dbReference type="OrthoDB" id="2348945at2759"/>
<proteinExistence type="predicted"/>
<feature type="compositionally biased region" description="Basic and acidic residues" evidence="1">
    <location>
        <begin position="333"/>
        <end position="345"/>
    </location>
</feature>
<feature type="region of interest" description="Disordered" evidence="1">
    <location>
        <begin position="1"/>
        <end position="129"/>
    </location>
</feature>
<feature type="compositionally biased region" description="Low complexity" evidence="1">
    <location>
        <begin position="424"/>
        <end position="474"/>
    </location>
</feature>
<feature type="region of interest" description="Disordered" evidence="1">
    <location>
        <begin position="370"/>
        <end position="539"/>
    </location>
</feature>
<feature type="compositionally biased region" description="Acidic residues" evidence="1">
    <location>
        <begin position="22"/>
        <end position="48"/>
    </location>
</feature>
<evidence type="ECO:0000313" key="2">
    <source>
        <dbReference type="EMBL" id="KIK45042.1"/>
    </source>
</evidence>
<dbReference type="HOGENOM" id="CLU_436176_0_0_1"/>
<sequence>MDNPQHYQPLSHALHPPVVPTYEEEEEEEENEDEGVVEEQLDPEDDDHEVAAGSTQHQSSTTAAGKRAGTAQPDPPQDSERKRRPGRPRGSKNRRSRASATDLKEPANAAPKASPPQHGFYQYTASPTPGEIQPHNQQYYEFQWRVLNLCAEFYGAAEELVKATPSLVIAQCYQMGPGVKVDPLAMLGEAKRICDTLLASPSRLTTHPPPPPYFVSGYPAPIPPPPPPPPPSQPQPGPSTSSTNGKSPATTGPVISDPQSFVVSLGHQQAYPYGAPAYPTAPYYGYGGYGGYYPSVPPPGPSPAPATGSASGSTGGAAGSGGNQGAWSEEETERLKKLAEEHRNGNGEIIWDALCEKWGNSRTRHQILIKATSLGLKESSSRGTKRKRETDGQLERPPPTAPTPTSTDPPHQTPVPNHIPTPAPQSAQGASASPTPSTPAPGSTQPSPAIRHAQTQQQQQPPQQQPLLHQQPPTRALPYPMPTVAAATSPVISTSTNPMDRPGSGNYYRTRPAAPVMKPASSGSTHQFMYQPNGGRREG</sequence>
<name>A0A0D0BG38_9AGAM</name>
<evidence type="ECO:0000256" key="1">
    <source>
        <dbReference type="SAM" id="MobiDB-lite"/>
    </source>
</evidence>
<feature type="compositionally biased region" description="Polar residues" evidence="1">
    <location>
        <begin position="521"/>
        <end position="530"/>
    </location>
</feature>
<dbReference type="InParanoid" id="A0A0D0BG38"/>
<organism evidence="2 3">
    <name type="scientific">Suillus luteus UH-Slu-Lm8-n1</name>
    <dbReference type="NCBI Taxonomy" id="930992"/>
    <lineage>
        <taxon>Eukaryota</taxon>
        <taxon>Fungi</taxon>
        <taxon>Dikarya</taxon>
        <taxon>Basidiomycota</taxon>
        <taxon>Agaricomycotina</taxon>
        <taxon>Agaricomycetes</taxon>
        <taxon>Agaricomycetidae</taxon>
        <taxon>Boletales</taxon>
        <taxon>Suillineae</taxon>
        <taxon>Suillaceae</taxon>
        <taxon>Suillus</taxon>
    </lineage>
</organism>
<dbReference type="STRING" id="930992.A0A0D0BG38"/>
<feature type="compositionally biased region" description="Basic residues" evidence="1">
    <location>
        <begin position="82"/>
        <end position="97"/>
    </location>
</feature>
<protein>
    <recommendedName>
        <fullName evidence="4">Myb-like domain-containing protein</fullName>
    </recommendedName>
</protein>
<gene>
    <name evidence="2" type="ORF">CY34DRAFT_802013</name>
</gene>
<feature type="region of interest" description="Disordered" evidence="1">
    <location>
        <begin position="300"/>
        <end position="348"/>
    </location>
</feature>
<reference evidence="3" key="2">
    <citation type="submission" date="2015-01" db="EMBL/GenBank/DDBJ databases">
        <title>Evolutionary Origins and Diversification of the Mycorrhizal Mutualists.</title>
        <authorList>
            <consortium name="DOE Joint Genome Institute"/>
            <consortium name="Mycorrhizal Genomics Consortium"/>
            <person name="Kohler A."/>
            <person name="Kuo A."/>
            <person name="Nagy L.G."/>
            <person name="Floudas D."/>
            <person name="Copeland A."/>
            <person name="Barry K.W."/>
            <person name="Cichocki N."/>
            <person name="Veneault-Fourrey C."/>
            <person name="LaButti K."/>
            <person name="Lindquist E.A."/>
            <person name="Lipzen A."/>
            <person name="Lundell T."/>
            <person name="Morin E."/>
            <person name="Murat C."/>
            <person name="Riley R."/>
            <person name="Ohm R."/>
            <person name="Sun H."/>
            <person name="Tunlid A."/>
            <person name="Henrissat B."/>
            <person name="Grigoriev I.V."/>
            <person name="Hibbett D.S."/>
            <person name="Martin F."/>
        </authorList>
    </citation>
    <scope>NUCLEOTIDE SEQUENCE [LARGE SCALE GENOMIC DNA]</scope>
    <source>
        <strain evidence="3">UH-Slu-Lm8-n1</strain>
    </source>
</reference>